<dbReference type="Gene3D" id="1.10.10.10">
    <property type="entry name" value="Winged helix-like DNA-binding domain superfamily/Winged helix DNA-binding domain"/>
    <property type="match status" value="1"/>
</dbReference>
<dbReference type="InterPro" id="IPR036388">
    <property type="entry name" value="WH-like_DNA-bd_sf"/>
</dbReference>
<evidence type="ECO:0000256" key="4">
    <source>
        <dbReference type="ARBA" id="ARBA00023163"/>
    </source>
</evidence>
<evidence type="ECO:0000313" key="7">
    <source>
        <dbReference type="Proteomes" id="UP000282818"/>
    </source>
</evidence>
<comment type="similarity">
    <text evidence="1">Belongs to the LysR transcriptional regulatory family.</text>
</comment>
<dbReference type="Pfam" id="PF03466">
    <property type="entry name" value="LysR_substrate"/>
    <property type="match status" value="1"/>
</dbReference>
<dbReference type="Gene3D" id="3.40.190.290">
    <property type="match status" value="1"/>
</dbReference>
<dbReference type="PROSITE" id="PS50931">
    <property type="entry name" value="HTH_LYSR"/>
    <property type="match status" value="1"/>
</dbReference>
<protein>
    <submittedName>
        <fullName evidence="6">LysR family transcriptional regulator</fullName>
    </submittedName>
</protein>
<dbReference type="FunFam" id="1.10.10.10:FF:000001">
    <property type="entry name" value="LysR family transcriptional regulator"/>
    <property type="match status" value="1"/>
</dbReference>
<gene>
    <name evidence="6" type="ORF">EOE65_02730</name>
</gene>
<keyword evidence="7" id="KW-1185">Reference proteome</keyword>
<dbReference type="Pfam" id="PF00126">
    <property type="entry name" value="HTH_1"/>
    <property type="match status" value="1"/>
</dbReference>
<dbReference type="InterPro" id="IPR005119">
    <property type="entry name" value="LysR_subst-bd"/>
</dbReference>
<dbReference type="PANTHER" id="PTHR30537:SF5">
    <property type="entry name" value="HTH-TYPE TRANSCRIPTIONAL ACTIVATOR TTDR-RELATED"/>
    <property type="match status" value="1"/>
</dbReference>
<accession>A0A437QDH3</accession>
<keyword evidence="2" id="KW-0805">Transcription regulation</keyword>
<evidence type="ECO:0000256" key="1">
    <source>
        <dbReference type="ARBA" id="ARBA00009437"/>
    </source>
</evidence>
<dbReference type="InterPro" id="IPR000847">
    <property type="entry name" value="LysR_HTH_N"/>
</dbReference>
<name>A0A437QDH3_9GAMM</name>
<dbReference type="GO" id="GO:0003677">
    <property type="term" value="F:DNA binding"/>
    <property type="evidence" value="ECO:0007669"/>
    <property type="project" value="UniProtKB-KW"/>
</dbReference>
<dbReference type="EMBL" id="SACQ01000001">
    <property type="protein sequence ID" value="RVU32586.1"/>
    <property type="molecule type" value="Genomic_DNA"/>
</dbReference>
<evidence type="ECO:0000313" key="6">
    <source>
        <dbReference type="EMBL" id="RVU32586.1"/>
    </source>
</evidence>
<dbReference type="GO" id="GO:0003700">
    <property type="term" value="F:DNA-binding transcription factor activity"/>
    <property type="evidence" value="ECO:0007669"/>
    <property type="project" value="InterPro"/>
</dbReference>
<evidence type="ECO:0000256" key="3">
    <source>
        <dbReference type="ARBA" id="ARBA00023125"/>
    </source>
</evidence>
<proteinExistence type="inferred from homology"/>
<dbReference type="PANTHER" id="PTHR30537">
    <property type="entry name" value="HTH-TYPE TRANSCRIPTIONAL REGULATOR"/>
    <property type="match status" value="1"/>
</dbReference>
<dbReference type="InterPro" id="IPR058163">
    <property type="entry name" value="LysR-type_TF_proteobact-type"/>
</dbReference>
<dbReference type="Proteomes" id="UP000282818">
    <property type="component" value="Unassembled WGS sequence"/>
</dbReference>
<feature type="domain" description="HTH lysR-type" evidence="5">
    <location>
        <begin position="1"/>
        <end position="59"/>
    </location>
</feature>
<keyword evidence="4" id="KW-0804">Transcription</keyword>
<dbReference type="RefSeq" id="WP_127692755.1">
    <property type="nucleotide sequence ID" value="NZ_SACQ01000001.1"/>
</dbReference>
<dbReference type="AlphaFoldDB" id="A0A437QDH3"/>
<keyword evidence="3" id="KW-0238">DNA-binding</keyword>
<dbReference type="InterPro" id="IPR036390">
    <property type="entry name" value="WH_DNA-bd_sf"/>
</dbReference>
<dbReference type="SUPFAM" id="SSF53850">
    <property type="entry name" value="Periplasmic binding protein-like II"/>
    <property type="match status" value="1"/>
</dbReference>
<evidence type="ECO:0000259" key="5">
    <source>
        <dbReference type="PROSITE" id="PS50931"/>
    </source>
</evidence>
<reference evidence="6 7" key="1">
    <citation type="submission" date="2019-01" db="EMBL/GenBank/DDBJ databases">
        <authorList>
            <person name="Chen W.-M."/>
        </authorList>
    </citation>
    <scope>NUCLEOTIDE SEQUENCE [LARGE SCALE GENOMIC DNA]</scope>
    <source>
        <strain evidence="6 7">HPM-16</strain>
    </source>
</reference>
<dbReference type="SUPFAM" id="SSF46785">
    <property type="entry name" value="Winged helix' DNA-binding domain"/>
    <property type="match status" value="1"/>
</dbReference>
<evidence type="ECO:0000256" key="2">
    <source>
        <dbReference type="ARBA" id="ARBA00023015"/>
    </source>
</evidence>
<sequence length="301" mass="33963">MDRLLSMEVFVEVVKTGSFVRASEKFHISSAMVGKHIRSLEHHVGTTLLNRTTRKQSLTEVGRTYFTECERLLHEHQFLDQRISAIKNTASGVLRINAPITFGAEILSPMIGKFLDQHPHVSIDLSLTNEKVDVMHDDYDVILRTGRLENAAYIARQLCNIEMVFCASPTYLEKHGTPESIEALQHHQCLAFKHWRKHSPFYSPDELKPFAFPQARFQSNCGSALLNAALADLGIILQPKMLVKDPLADGSLVEILSAFVPPPRPISLLYRSRADQTLKTQLLINYLIDQFRPSGGYPCIV</sequence>
<comment type="caution">
    <text evidence="6">The sequence shown here is derived from an EMBL/GenBank/DDBJ whole genome shotgun (WGS) entry which is preliminary data.</text>
</comment>
<organism evidence="6 7">
    <name type="scientific">Neptunomonas marina</name>
    <dbReference type="NCBI Taxonomy" id="1815562"/>
    <lineage>
        <taxon>Bacteria</taxon>
        <taxon>Pseudomonadati</taxon>
        <taxon>Pseudomonadota</taxon>
        <taxon>Gammaproteobacteria</taxon>
        <taxon>Oceanospirillales</taxon>
        <taxon>Oceanospirillaceae</taxon>
        <taxon>Neptunomonas</taxon>
    </lineage>
</organism>